<dbReference type="EMBL" id="JAKEKT020000028">
    <property type="protein sequence ID" value="KAL1643296.1"/>
    <property type="molecule type" value="Genomic_DNA"/>
</dbReference>
<accession>A0ABR3TS32</accession>
<evidence type="ECO:0000256" key="1">
    <source>
        <dbReference type="SAM" id="Coils"/>
    </source>
</evidence>
<feature type="coiled-coil region" evidence="1">
    <location>
        <begin position="457"/>
        <end position="512"/>
    </location>
</feature>
<gene>
    <name evidence="3" type="ORF">SLS58_004967</name>
</gene>
<dbReference type="Proteomes" id="UP001521184">
    <property type="component" value="Unassembled WGS sequence"/>
</dbReference>
<comment type="caution">
    <text evidence="3">The sequence shown here is derived from an EMBL/GenBank/DDBJ whole genome shotgun (WGS) entry which is preliminary data.</text>
</comment>
<feature type="region of interest" description="Disordered" evidence="2">
    <location>
        <begin position="55"/>
        <end position="74"/>
    </location>
</feature>
<protein>
    <submittedName>
        <fullName evidence="3">Uncharacterized protein</fullName>
    </submittedName>
</protein>
<dbReference type="Gene3D" id="1.10.287.1490">
    <property type="match status" value="1"/>
</dbReference>
<evidence type="ECO:0000313" key="4">
    <source>
        <dbReference type="Proteomes" id="UP001521184"/>
    </source>
</evidence>
<evidence type="ECO:0000313" key="3">
    <source>
        <dbReference type="EMBL" id="KAL1643296.1"/>
    </source>
</evidence>
<proteinExistence type="predicted"/>
<evidence type="ECO:0000256" key="2">
    <source>
        <dbReference type="SAM" id="MobiDB-lite"/>
    </source>
</evidence>
<keyword evidence="4" id="KW-1185">Reference proteome</keyword>
<name>A0ABR3TS32_9PEZI</name>
<keyword evidence="1" id="KW-0175">Coiled coil</keyword>
<reference evidence="3 4" key="1">
    <citation type="journal article" date="2023" name="Plant Dis.">
        <title>First Report of Diplodia intermedia Causing Canker and Dieback Diseases on Apple Trees in Canada.</title>
        <authorList>
            <person name="Ellouze W."/>
            <person name="Ilyukhin E."/>
            <person name="Sulman M."/>
            <person name="Ali S."/>
        </authorList>
    </citation>
    <scope>NUCLEOTIDE SEQUENCE [LARGE SCALE GENOMIC DNA]</scope>
    <source>
        <strain evidence="3 4">M45-28</strain>
    </source>
</reference>
<feature type="coiled-coil region" evidence="1">
    <location>
        <begin position="190"/>
        <end position="238"/>
    </location>
</feature>
<feature type="coiled-coil region" evidence="1">
    <location>
        <begin position="263"/>
        <end position="336"/>
    </location>
</feature>
<sequence length="668" mass="77194">MPPKLQQSTLSTSASKGALLQLTESKYSMRAAWGGIRQTLQKDDHDLMDTAEEMRTESAAAQAGTTTDKNRRSRNTAYENAMEVMNTERETAETLVARVADTTFRATEKTSADVRREHASYLTGTKADFSALSERLKARLYPQLEKDLRLELEVEYDRLFKKERRKVRETLDQVRTMHTEDLASLRKGLEEEHEIEMEEKESKIHELEGEVETLTTDRDDLKKEVETLVMQRERLRERLPDNPVFHAADNARWESHRRVMDELKVAEEARDAWMRNAEELEAKYSRLKRFIEEKKRAFDKSCAKKDEEIENLEEEVENLEDEVESLQRTSDAVDTGHASSNELRRLQYDVEWLNTTNTNLEDELANKASEFMAKNRRIAGLESRVTSLEYNISSRDAQFEEFRSRERSQDEQLDIQRQTIRDLEATIKDRNCQIIKKDSFINQVLGVQAAKAQPEPSETVNQELQTTRQELSQLKDRNAALEVSLRGLMGNIEAANKKNSELEAAIIEKDGRLLSVCTIRRDFYLGMLRALGDCDTQYDATTDDVPFIGWGPDDHIHDHLFGLAANIIAGREKEQIRSTAAEKNLLRMNEEACELVTKLTQTVNLQDSCLQKLREYAEQRDRLKRSVEILTNDLHDVKLINNRLWEFLVYLFMGSRIRSANTEGTNED</sequence>
<organism evidence="3 4">
    <name type="scientific">Diplodia intermedia</name>
    <dbReference type="NCBI Taxonomy" id="856260"/>
    <lineage>
        <taxon>Eukaryota</taxon>
        <taxon>Fungi</taxon>
        <taxon>Dikarya</taxon>
        <taxon>Ascomycota</taxon>
        <taxon>Pezizomycotina</taxon>
        <taxon>Dothideomycetes</taxon>
        <taxon>Dothideomycetes incertae sedis</taxon>
        <taxon>Botryosphaeriales</taxon>
        <taxon>Botryosphaeriaceae</taxon>
        <taxon>Diplodia</taxon>
    </lineage>
</organism>